<reference evidence="4" key="2">
    <citation type="submission" date="2022-10" db="EMBL/GenBank/DDBJ databases">
        <authorList>
            <consortium name="ENA_rothamsted_submissions"/>
            <consortium name="culmorum"/>
            <person name="King R."/>
        </authorList>
    </citation>
    <scope>NUCLEOTIDE SEQUENCE</scope>
</reference>
<evidence type="ECO:0000313" key="4">
    <source>
        <dbReference type="EMBL" id="CAG9800299.1"/>
    </source>
</evidence>
<dbReference type="AlphaFoldDB" id="A0A9N9RNE1"/>
<feature type="domain" description="Kazal-like" evidence="3">
    <location>
        <begin position="148"/>
        <end position="200"/>
    </location>
</feature>
<protein>
    <recommendedName>
        <fullName evidence="3">Kazal-like domain-containing protein</fullName>
    </recommendedName>
</protein>
<dbReference type="Pfam" id="PF07648">
    <property type="entry name" value="Kazal_2"/>
    <property type="match status" value="8"/>
</dbReference>
<dbReference type="EMBL" id="OU895877">
    <property type="protein sequence ID" value="CAG9800299.1"/>
    <property type="molecule type" value="Genomic_DNA"/>
</dbReference>
<accession>A0A9N9RNE1</accession>
<dbReference type="PROSITE" id="PS51465">
    <property type="entry name" value="KAZAL_2"/>
    <property type="match status" value="7"/>
</dbReference>
<organism evidence="4 5">
    <name type="scientific">Chironomus riparius</name>
    <dbReference type="NCBI Taxonomy" id="315576"/>
    <lineage>
        <taxon>Eukaryota</taxon>
        <taxon>Metazoa</taxon>
        <taxon>Ecdysozoa</taxon>
        <taxon>Arthropoda</taxon>
        <taxon>Hexapoda</taxon>
        <taxon>Insecta</taxon>
        <taxon>Pterygota</taxon>
        <taxon>Neoptera</taxon>
        <taxon>Endopterygota</taxon>
        <taxon>Diptera</taxon>
        <taxon>Nematocera</taxon>
        <taxon>Chironomoidea</taxon>
        <taxon>Chironomidae</taxon>
        <taxon>Chironominae</taxon>
        <taxon>Chironomus</taxon>
    </lineage>
</organism>
<dbReference type="GO" id="GO:0030154">
    <property type="term" value="P:cell differentiation"/>
    <property type="evidence" value="ECO:0007669"/>
    <property type="project" value="TreeGrafter"/>
</dbReference>
<dbReference type="FunFam" id="3.30.60.30:FF:000045">
    <property type="entry name" value="Serine protease inhibitor dipetalogastin"/>
    <property type="match status" value="1"/>
</dbReference>
<dbReference type="InterPro" id="IPR036058">
    <property type="entry name" value="Kazal_dom_sf"/>
</dbReference>
<name>A0A9N9RNE1_9DIPT</name>
<dbReference type="InterPro" id="IPR002350">
    <property type="entry name" value="Kazal_dom"/>
</dbReference>
<dbReference type="Pfam" id="PF00050">
    <property type="entry name" value="Kazal_1"/>
    <property type="match status" value="1"/>
</dbReference>
<dbReference type="FunFam" id="3.30.60.30:FF:000042">
    <property type="entry name" value="Serine protease inhibitor dipetalogastin"/>
    <property type="match status" value="1"/>
</dbReference>
<feature type="domain" description="Kazal-like" evidence="3">
    <location>
        <begin position="311"/>
        <end position="374"/>
    </location>
</feature>
<dbReference type="GO" id="GO:0005576">
    <property type="term" value="C:extracellular region"/>
    <property type="evidence" value="ECO:0007669"/>
    <property type="project" value="TreeGrafter"/>
</dbReference>
<evidence type="ECO:0000256" key="2">
    <source>
        <dbReference type="SAM" id="SignalP"/>
    </source>
</evidence>
<dbReference type="Proteomes" id="UP001153620">
    <property type="component" value="Chromosome 1"/>
</dbReference>
<keyword evidence="5" id="KW-1185">Reference proteome</keyword>
<dbReference type="SUPFAM" id="SSF100895">
    <property type="entry name" value="Kazal-type serine protease inhibitors"/>
    <property type="match status" value="9"/>
</dbReference>
<feature type="domain" description="Kazal-like" evidence="3">
    <location>
        <begin position="375"/>
        <end position="427"/>
    </location>
</feature>
<dbReference type="InterPro" id="IPR050653">
    <property type="entry name" value="Prot_Inhib_GrowthFact_Antg"/>
</dbReference>
<feature type="chain" id="PRO_5040297981" description="Kazal-like domain-containing protein" evidence="2">
    <location>
        <begin position="19"/>
        <end position="542"/>
    </location>
</feature>
<keyword evidence="1" id="KW-1015">Disulfide bond</keyword>
<dbReference type="FunFam" id="3.30.60.30:FF:000044">
    <property type="entry name" value="Serine protease inhibitor dipetalogastin"/>
    <property type="match status" value="1"/>
</dbReference>
<dbReference type="FunFam" id="3.30.60.30:FF:000035">
    <property type="entry name" value="Serine protease inhibitor dipetalogastin"/>
    <property type="match status" value="1"/>
</dbReference>
<reference evidence="4" key="1">
    <citation type="submission" date="2022-01" db="EMBL/GenBank/DDBJ databases">
        <authorList>
            <person name="King R."/>
        </authorList>
    </citation>
    <scope>NUCLEOTIDE SEQUENCE</scope>
</reference>
<feature type="domain" description="Kazal-like" evidence="3">
    <location>
        <begin position="38"/>
        <end position="92"/>
    </location>
</feature>
<dbReference type="SMART" id="SM00280">
    <property type="entry name" value="KAZAL"/>
    <property type="match status" value="9"/>
</dbReference>
<feature type="signal peptide" evidence="2">
    <location>
        <begin position="1"/>
        <end position="18"/>
    </location>
</feature>
<dbReference type="PANTHER" id="PTHR10913:SF79">
    <property type="entry name" value="GH09510P"/>
    <property type="match status" value="1"/>
</dbReference>
<dbReference type="CDD" id="cd00104">
    <property type="entry name" value="KAZAL_FS"/>
    <property type="match status" value="5"/>
</dbReference>
<feature type="domain" description="Kazal-like" evidence="3">
    <location>
        <begin position="480"/>
        <end position="532"/>
    </location>
</feature>
<sequence>MLKFIIISTLLLLQFIYAEEIQPVVINKFENNMNREMKAISSNCPRSCPPSEDQQPVCGTDGIIYANSCELKKKTCTKGNINAIKEDPEGCERSKGSQCNHKCPSEKDLVCGTDSRTYLNRCMLAVQACRVGKAAVSLAHMGSCLNGSVIRESCPVDCNSAPQDGPVCASDGNVYNSTCQMKLITCGQGVVRTSRKHCQSTRNCRESCWRVARPTCGSDGRLYASPCKMRSSNCGKHVFEVPISFCMSQQERTGSFSNYYQGDCPKACDGIEEKYVCGSDGSVYTSECELKMLNCGSQKKNIQVVPIEKCQKKMDRCKKNTEIACKSQKKQNSFFGKEDTICGTDSKTYANECELQKATCLRGVQMAHIGSCSKLSNEHACEACTDDDYELQPICASNGQVYQNKCEMKQQTCGLHVVPVSLQNCPKTQFCDVDCDSLNGQQPSYICGSDNKLYKSECHMRKENCGKHVFIVPIKRCLTTFTFKGCATICPQEYDPVCGTDGKTYSNECFLSIERCRTKNKIMKKYLGPCGRPEQSPANYLY</sequence>
<keyword evidence="2" id="KW-0732">Signal</keyword>
<dbReference type="Gene3D" id="3.30.60.30">
    <property type="match status" value="9"/>
</dbReference>
<evidence type="ECO:0000256" key="1">
    <source>
        <dbReference type="ARBA" id="ARBA00023157"/>
    </source>
</evidence>
<evidence type="ECO:0000259" key="3">
    <source>
        <dbReference type="PROSITE" id="PS51465"/>
    </source>
</evidence>
<gene>
    <name evidence="4" type="ORF">CHIRRI_LOCUS3248</name>
</gene>
<dbReference type="OrthoDB" id="6614329at2759"/>
<proteinExistence type="predicted"/>
<dbReference type="PANTHER" id="PTHR10913">
    <property type="entry name" value="FOLLISTATIN-RELATED"/>
    <property type="match status" value="1"/>
</dbReference>
<evidence type="ECO:0000313" key="5">
    <source>
        <dbReference type="Proteomes" id="UP001153620"/>
    </source>
</evidence>
<feature type="domain" description="Kazal-like" evidence="3">
    <location>
        <begin position="258"/>
        <end position="310"/>
    </location>
</feature>
<feature type="domain" description="Kazal-like" evidence="3">
    <location>
        <begin position="93"/>
        <end position="146"/>
    </location>
</feature>